<name>A0A8J5JNK0_HOMAM</name>
<proteinExistence type="predicted"/>
<evidence type="ECO:0000313" key="2">
    <source>
        <dbReference type="Proteomes" id="UP000747542"/>
    </source>
</evidence>
<dbReference type="EMBL" id="JAHLQT010030560">
    <property type="protein sequence ID" value="KAG7161010.1"/>
    <property type="molecule type" value="Genomic_DNA"/>
</dbReference>
<dbReference type="AlphaFoldDB" id="A0A8J5JNK0"/>
<gene>
    <name evidence="1" type="ORF">Hamer_G031505</name>
</gene>
<protein>
    <submittedName>
        <fullName evidence="1">Uncharacterized protein</fullName>
    </submittedName>
</protein>
<sequence length="75" mass="8364">LEDIIPMLPTPRQCSSDHQEDRAFLAAQREKGEVPMAGVDKIACSVSVGKSKSKQSLQQESKPVLLLNMMSWFFV</sequence>
<dbReference type="Proteomes" id="UP000747542">
    <property type="component" value="Unassembled WGS sequence"/>
</dbReference>
<feature type="non-terminal residue" evidence="1">
    <location>
        <position position="1"/>
    </location>
</feature>
<evidence type="ECO:0000313" key="1">
    <source>
        <dbReference type="EMBL" id="KAG7161010.1"/>
    </source>
</evidence>
<accession>A0A8J5JNK0</accession>
<keyword evidence="2" id="KW-1185">Reference proteome</keyword>
<comment type="caution">
    <text evidence="1">The sequence shown here is derived from an EMBL/GenBank/DDBJ whole genome shotgun (WGS) entry which is preliminary data.</text>
</comment>
<reference evidence="1" key="1">
    <citation type="journal article" date="2021" name="Sci. Adv.">
        <title>The American lobster genome reveals insights on longevity, neural, and immune adaptations.</title>
        <authorList>
            <person name="Polinski J.M."/>
            <person name="Zimin A.V."/>
            <person name="Clark K.F."/>
            <person name="Kohn A.B."/>
            <person name="Sadowski N."/>
            <person name="Timp W."/>
            <person name="Ptitsyn A."/>
            <person name="Khanna P."/>
            <person name="Romanova D.Y."/>
            <person name="Williams P."/>
            <person name="Greenwood S.J."/>
            <person name="Moroz L.L."/>
            <person name="Walt D.R."/>
            <person name="Bodnar A.G."/>
        </authorList>
    </citation>
    <scope>NUCLEOTIDE SEQUENCE</scope>
    <source>
        <strain evidence="1">GMGI-L3</strain>
    </source>
</reference>
<organism evidence="1 2">
    <name type="scientific">Homarus americanus</name>
    <name type="common">American lobster</name>
    <dbReference type="NCBI Taxonomy" id="6706"/>
    <lineage>
        <taxon>Eukaryota</taxon>
        <taxon>Metazoa</taxon>
        <taxon>Ecdysozoa</taxon>
        <taxon>Arthropoda</taxon>
        <taxon>Crustacea</taxon>
        <taxon>Multicrustacea</taxon>
        <taxon>Malacostraca</taxon>
        <taxon>Eumalacostraca</taxon>
        <taxon>Eucarida</taxon>
        <taxon>Decapoda</taxon>
        <taxon>Pleocyemata</taxon>
        <taxon>Astacidea</taxon>
        <taxon>Nephropoidea</taxon>
        <taxon>Nephropidae</taxon>
        <taxon>Homarus</taxon>
    </lineage>
</organism>